<dbReference type="Gene3D" id="1.10.3730.20">
    <property type="match status" value="1"/>
</dbReference>
<accession>A0A6C0DID5</accession>
<feature type="transmembrane region" description="Helical" evidence="1">
    <location>
        <begin position="85"/>
        <end position="105"/>
    </location>
</feature>
<organism evidence="2">
    <name type="scientific">viral metagenome</name>
    <dbReference type="NCBI Taxonomy" id="1070528"/>
    <lineage>
        <taxon>unclassified sequences</taxon>
        <taxon>metagenomes</taxon>
        <taxon>organismal metagenomes</taxon>
    </lineage>
</organism>
<feature type="transmembrane region" description="Helical" evidence="1">
    <location>
        <begin position="54"/>
        <end position="79"/>
    </location>
</feature>
<proteinExistence type="predicted"/>
<dbReference type="SUPFAM" id="SSF103481">
    <property type="entry name" value="Multidrug resistance efflux transporter EmrE"/>
    <property type="match status" value="1"/>
</dbReference>
<name>A0A6C0DID5_9ZZZZ</name>
<evidence type="ECO:0008006" key="3">
    <source>
        <dbReference type="Google" id="ProtNLM"/>
    </source>
</evidence>
<sequence length="117" mass="12859">MSFVDIGILSICEIVGDFGYQFYANGGGILPFSIGTLGYVGVVYFLIKSLQGSTILLVNGAWDGISALIESLAAVLFLGQRLDSPYQYLGLLFIIIGLFFLKIPLQREKKFILPKLF</sequence>
<dbReference type="InterPro" id="IPR037185">
    <property type="entry name" value="EmrE-like"/>
</dbReference>
<reference evidence="2" key="1">
    <citation type="journal article" date="2020" name="Nature">
        <title>Giant virus diversity and host interactions through global metagenomics.</title>
        <authorList>
            <person name="Schulz F."/>
            <person name="Roux S."/>
            <person name="Paez-Espino D."/>
            <person name="Jungbluth S."/>
            <person name="Walsh D.A."/>
            <person name="Denef V.J."/>
            <person name="McMahon K.D."/>
            <person name="Konstantinidis K.T."/>
            <person name="Eloe-Fadrosh E.A."/>
            <person name="Kyrpides N.C."/>
            <person name="Woyke T."/>
        </authorList>
    </citation>
    <scope>NUCLEOTIDE SEQUENCE</scope>
    <source>
        <strain evidence="2">GVMAG-M-3300023174-182</strain>
    </source>
</reference>
<protein>
    <recommendedName>
        <fullName evidence="3">EamA domain-containing protein</fullName>
    </recommendedName>
</protein>
<keyword evidence="1" id="KW-0472">Membrane</keyword>
<dbReference type="EMBL" id="MN739617">
    <property type="protein sequence ID" value="QHT16191.1"/>
    <property type="molecule type" value="Genomic_DNA"/>
</dbReference>
<dbReference type="AlphaFoldDB" id="A0A6C0DID5"/>
<keyword evidence="1" id="KW-0812">Transmembrane</keyword>
<evidence type="ECO:0000313" key="2">
    <source>
        <dbReference type="EMBL" id="QHT16191.1"/>
    </source>
</evidence>
<feature type="transmembrane region" description="Helical" evidence="1">
    <location>
        <begin position="28"/>
        <end position="47"/>
    </location>
</feature>
<evidence type="ECO:0000256" key="1">
    <source>
        <dbReference type="SAM" id="Phobius"/>
    </source>
</evidence>
<keyword evidence="1" id="KW-1133">Transmembrane helix</keyword>